<dbReference type="AlphaFoldDB" id="A0A5M6CN96"/>
<dbReference type="PROSITE" id="PS01124">
    <property type="entry name" value="HTH_ARAC_FAMILY_2"/>
    <property type="match status" value="1"/>
</dbReference>
<dbReference type="SMART" id="SM00342">
    <property type="entry name" value="HTH_ARAC"/>
    <property type="match status" value="1"/>
</dbReference>
<feature type="domain" description="HTH araC/xylS-type" evidence="4">
    <location>
        <begin position="165"/>
        <end position="263"/>
    </location>
</feature>
<dbReference type="SUPFAM" id="SSF46689">
    <property type="entry name" value="Homeodomain-like"/>
    <property type="match status" value="1"/>
</dbReference>
<protein>
    <submittedName>
        <fullName evidence="5">Helix-turn-helix transcriptional regulator</fullName>
    </submittedName>
</protein>
<proteinExistence type="predicted"/>
<dbReference type="RefSeq" id="WP_150032299.1">
    <property type="nucleotide sequence ID" value="NZ_VWSH01000002.1"/>
</dbReference>
<dbReference type="Gene3D" id="1.10.10.60">
    <property type="entry name" value="Homeodomain-like"/>
    <property type="match status" value="1"/>
</dbReference>
<dbReference type="PANTHER" id="PTHR43280:SF2">
    <property type="entry name" value="HTH-TYPE TRANSCRIPTIONAL REGULATOR EXSA"/>
    <property type="match status" value="1"/>
</dbReference>
<keyword evidence="1" id="KW-0805">Transcription regulation</keyword>
<dbReference type="PANTHER" id="PTHR43280">
    <property type="entry name" value="ARAC-FAMILY TRANSCRIPTIONAL REGULATOR"/>
    <property type="match status" value="1"/>
</dbReference>
<dbReference type="EMBL" id="VWSH01000002">
    <property type="protein sequence ID" value="KAA5534619.1"/>
    <property type="molecule type" value="Genomic_DNA"/>
</dbReference>
<gene>
    <name evidence="5" type="ORF">F0919_08340</name>
</gene>
<dbReference type="Proteomes" id="UP000323632">
    <property type="component" value="Unassembled WGS sequence"/>
</dbReference>
<evidence type="ECO:0000313" key="6">
    <source>
        <dbReference type="Proteomes" id="UP000323632"/>
    </source>
</evidence>
<dbReference type="InterPro" id="IPR009057">
    <property type="entry name" value="Homeodomain-like_sf"/>
</dbReference>
<dbReference type="Pfam" id="PF12833">
    <property type="entry name" value="HTH_18"/>
    <property type="match status" value="1"/>
</dbReference>
<dbReference type="InterPro" id="IPR054015">
    <property type="entry name" value="ExsA-like_N"/>
</dbReference>
<comment type="caution">
    <text evidence="5">The sequence shown here is derived from an EMBL/GenBank/DDBJ whole genome shotgun (WGS) entry which is preliminary data.</text>
</comment>
<dbReference type="InterPro" id="IPR018060">
    <property type="entry name" value="HTH_AraC"/>
</dbReference>
<keyword evidence="2" id="KW-0238">DNA-binding</keyword>
<dbReference type="GO" id="GO:0003700">
    <property type="term" value="F:DNA-binding transcription factor activity"/>
    <property type="evidence" value="ECO:0007669"/>
    <property type="project" value="InterPro"/>
</dbReference>
<evidence type="ECO:0000256" key="2">
    <source>
        <dbReference type="ARBA" id="ARBA00023125"/>
    </source>
</evidence>
<keyword evidence="6" id="KW-1185">Reference proteome</keyword>
<sequence length="268" mass="31083">MTKETAISACYVSPSLSTEQFVPDHCFMYLISGSMLAYDGSKEYKIKAGDYGIARRNHLAKYTKQPDNGAFKKIYILFEQEFLKEFNSTYKFQVENKKIAGGIIPLNNNVLVENFIQSLMPYFNDKGTIDEHLLNVKRNELLLILLKANPELANIFFDFNNPEKIDLESFMNRNFKFNVSIERFAYLTGRSLSAFKRDFGKIFNATPGHWLVQKRLEEAYYLMDKKNKKPSDIYLDLGFEDLSHFSFAFKKLFGHSPTDLIKTKKNDS</sequence>
<evidence type="ECO:0000259" key="4">
    <source>
        <dbReference type="PROSITE" id="PS01124"/>
    </source>
</evidence>
<dbReference type="GO" id="GO:0043565">
    <property type="term" value="F:sequence-specific DNA binding"/>
    <property type="evidence" value="ECO:0007669"/>
    <property type="project" value="InterPro"/>
</dbReference>
<organism evidence="5 6">
    <name type="scientific">Taibaiella lutea</name>
    <dbReference type="NCBI Taxonomy" id="2608001"/>
    <lineage>
        <taxon>Bacteria</taxon>
        <taxon>Pseudomonadati</taxon>
        <taxon>Bacteroidota</taxon>
        <taxon>Chitinophagia</taxon>
        <taxon>Chitinophagales</taxon>
        <taxon>Chitinophagaceae</taxon>
        <taxon>Taibaiella</taxon>
    </lineage>
</organism>
<evidence type="ECO:0000256" key="3">
    <source>
        <dbReference type="ARBA" id="ARBA00023163"/>
    </source>
</evidence>
<accession>A0A5M6CN96</accession>
<evidence type="ECO:0000256" key="1">
    <source>
        <dbReference type="ARBA" id="ARBA00023015"/>
    </source>
</evidence>
<keyword evidence="3" id="KW-0804">Transcription</keyword>
<name>A0A5M6CN96_9BACT</name>
<dbReference type="Pfam" id="PF22200">
    <property type="entry name" value="ExsA_N"/>
    <property type="match status" value="1"/>
</dbReference>
<reference evidence="5 6" key="1">
    <citation type="submission" date="2019-09" db="EMBL/GenBank/DDBJ databases">
        <title>Genome sequence and assembly of Taibaiella sp.</title>
        <authorList>
            <person name="Chhetri G."/>
        </authorList>
    </citation>
    <scope>NUCLEOTIDE SEQUENCE [LARGE SCALE GENOMIC DNA]</scope>
    <source>
        <strain evidence="5 6">KVB11</strain>
    </source>
</reference>
<evidence type="ECO:0000313" key="5">
    <source>
        <dbReference type="EMBL" id="KAA5534619.1"/>
    </source>
</evidence>